<dbReference type="Pfam" id="PF11911">
    <property type="entry name" value="DUF3429"/>
    <property type="match status" value="1"/>
</dbReference>
<evidence type="ECO:0008006" key="3">
    <source>
        <dbReference type="Google" id="ProtNLM"/>
    </source>
</evidence>
<gene>
    <name evidence="2" type="ORF">MNBD_ALPHA11-969</name>
</gene>
<organism evidence="2">
    <name type="scientific">hydrothermal vent metagenome</name>
    <dbReference type="NCBI Taxonomy" id="652676"/>
    <lineage>
        <taxon>unclassified sequences</taxon>
        <taxon>metagenomes</taxon>
        <taxon>ecological metagenomes</taxon>
    </lineage>
</organism>
<feature type="transmembrane region" description="Helical" evidence="1">
    <location>
        <begin position="45"/>
        <end position="65"/>
    </location>
</feature>
<evidence type="ECO:0000256" key="1">
    <source>
        <dbReference type="SAM" id="Phobius"/>
    </source>
</evidence>
<keyword evidence="1" id="KW-1133">Transmembrane helix</keyword>
<reference evidence="2" key="1">
    <citation type="submission" date="2018-06" db="EMBL/GenBank/DDBJ databases">
        <authorList>
            <person name="Zhirakovskaya E."/>
        </authorList>
    </citation>
    <scope>NUCLEOTIDE SEQUENCE</scope>
</reference>
<feature type="transmembrane region" description="Helical" evidence="1">
    <location>
        <begin position="131"/>
        <end position="150"/>
    </location>
</feature>
<keyword evidence="1" id="KW-0812">Transmembrane</keyword>
<name>A0A3B0TN73_9ZZZZ</name>
<dbReference type="EMBL" id="UOEQ01000079">
    <property type="protein sequence ID" value="VAW15942.1"/>
    <property type="molecule type" value="Genomic_DNA"/>
</dbReference>
<proteinExistence type="predicted"/>
<protein>
    <recommendedName>
        <fullName evidence="3">DUF3429 domain-containing protein</fullName>
    </recommendedName>
</protein>
<feature type="transmembrane region" description="Helical" evidence="1">
    <location>
        <begin position="12"/>
        <end position="33"/>
    </location>
</feature>
<feature type="transmembrane region" description="Helical" evidence="1">
    <location>
        <begin position="85"/>
        <end position="110"/>
    </location>
</feature>
<sequence>MKSGFFAGSETTAVFVMAFALPVFLALVFFIFPDLNIVGQEKLQIVLVGYCVALLSFFAGTRFGALLNGNEAQTGWIVPFALGPVLAISILFMPFSLALAVLIAGFGGHGAWDSWAAFQGKLPKDYSTRRILLTATICLMLIAILIVNGVQ</sequence>
<keyword evidence="1" id="KW-0472">Membrane</keyword>
<accession>A0A3B0TN73</accession>
<dbReference type="AlphaFoldDB" id="A0A3B0TN73"/>
<evidence type="ECO:0000313" key="2">
    <source>
        <dbReference type="EMBL" id="VAW15942.1"/>
    </source>
</evidence>
<dbReference type="InterPro" id="IPR021836">
    <property type="entry name" value="DUF3429"/>
</dbReference>